<feature type="transmembrane region" description="Helical" evidence="1">
    <location>
        <begin position="78"/>
        <end position="97"/>
    </location>
</feature>
<reference evidence="2 3" key="1">
    <citation type="submission" date="2016-10" db="EMBL/GenBank/DDBJ databases">
        <title>Complete Genome Sequence of the Nonylphenol-Degrading Bacterium Sphingobium cloacae JCM 10874T.</title>
        <authorList>
            <person name="Ootsuka M."/>
            <person name="Nishizawa T."/>
            <person name="Ohta H."/>
        </authorList>
    </citation>
    <scope>NUCLEOTIDE SEQUENCE [LARGE SCALE GENOMIC DNA]</scope>
    <source>
        <strain evidence="2 3">JCM 10874</strain>
    </source>
</reference>
<dbReference type="Proteomes" id="UP000218272">
    <property type="component" value="Chromosome SCLO_1"/>
</dbReference>
<dbReference type="RefSeq" id="WP_066521852.1">
    <property type="nucleotide sequence ID" value="NZ_AP017655.1"/>
</dbReference>
<dbReference type="EMBL" id="AP017655">
    <property type="protein sequence ID" value="BAV64083.1"/>
    <property type="molecule type" value="Genomic_DNA"/>
</dbReference>
<name>A0A1E1F0Q0_9SPHN</name>
<keyword evidence="1" id="KW-0472">Membrane</keyword>
<protein>
    <recommendedName>
        <fullName evidence="4">Iron transporter</fullName>
    </recommendedName>
</protein>
<dbReference type="AlphaFoldDB" id="A0A1E1F0Q0"/>
<dbReference type="KEGG" id="sclo:SCLO_1010430"/>
<gene>
    <name evidence="2" type="ORF">SCLO_1010430</name>
</gene>
<accession>A0A1E1F0Q0</accession>
<organism evidence="2 3">
    <name type="scientific">Sphingobium cloacae</name>
    <dbReference type="NCBI Taxonomy" id="120107"/>
    <lineage>
        <taxon>Bacteria</taxon>
        <taxon>Pseudomonadati</taxon>
        <taxon>Pseudomonadota</taxon>
        <taxon>Alphaproteobacteria</taxon>
        <taxon>Sphingomonadales</taxon>
        <taxon>Sphingomonadaceae</taxon>
        <taxon>Sphingobium</taxon>
    </lineage>
</organism>
<feature type="transmembrane region" description="Helical" evidence="1">
    <location>
        <begin position="14"/>
        <end position="41"/>
    </location>
</feature>
<keyword evidence="1" id="KW-1133">Transmembrane helix</keyword>
<evidence type="ECO:0008006" key="4">
    <source>
        <dbReference type="Google" id="ProtNLM"/>
    </source>
</evidence>
<keyword evidence="3" id="KW-1185">Reference proteome</keyword>
<feature type="transmembrane region" description="Helical" evidence="1">
    <location>
        <begin position="53"/>
        <end position="72"/>
    </location>
</feature>
<evidence type="ECO:0000313" key="2">
    <source>
        <dbReference type="EMBL" id="BAV64083.1"/>
    </source>
</evidence>
<keyword evidence="1" id="KW-0812">Transmembrane</keyword>
<proteinExistence type="predicted"/>
<evidence type="ECO:0000256" key="1">
    <source>
        <dbReference type="SAM" id="Phobius"/>
    </source>
</evidence>
<evidence type="ECO:0000313" key="3">
    <source>
        <dbReference type="Proteomes" id="UP000218272"/>
    </source>
</evidence>
<sequence>MIRLTEQARGRWSAAFRIVAGTLGAYGLTSLATVALSLLLARIGMVRVEAVTAATLASFAIFAVVAMIAFHARSAGRVWGWLSGMAVLFGLLSWLLLPGVGS</sequence>